<feature type="region of interest" description="Disordered" evidence="1">
    <location>
        <begin position="248"/>
        <end position="300"/>
    </location>
</feature>
<evidence type="ECO:0000313" key="3">
    <source>
        <dbReference type="EMBL" id="KAK2623707.1"/>
    </source>
</evidence>
<sequence>MASREERMQQRLRGSQRRQVKDFDFELTIPAAPVDPNLNSSTSSSQGQLPKPLGLEASTSNTSAPNRHLPAPASKPDKPRVSNSTNDANTSAKRRKLETDFAPTSSTSTRSRNPPRRDIYALEDPDEREEPGPQHDSSLLEPADLSFSSAQDGFSGGQDDAPPDASLLSVDEEPAAESRTEPEVIAAVSSPIRRKPSAATRMIEEITESPRDAPGSGRRTRVVAQAAIQASSHLQEIQVDDLTEVQKTPTVHRKRKRGDTVLKPSIVLQNRQSQTPSAHEELDELSPERPDRCGGKSKAAKELLISEVEETTTHSEEQEEAEAIDDEHAAAVLRKNRGRRTSGRFTESPELGVSRAPSTPALRESKARRRVDSSLAQRRRAKKAGSQAQAKKAAKKILVGAGSPIPVTVHRLTRPPLYDENESDAEILNAEIPHTKRGGVSTIDVLSNVCQEIIDTSLNTLEELGNSFQDKVSRREFKTKWHAVDEFGKELRMRLLDHSIHLDNAHSLGRRVRDEQKKKLSLREDILRIRKEREQVALRMDDIRAKHERETTYAQGRDSLNTDVHDIELAIELGKSAQNRAVDHASDMTGTEQLLKRVAGEVSNKGDSGGVLRQIKEFNAFLERAALALEGRKV</sequence>
<proteinExistence type="predicted"/>
<feature type="compositionally biased region" description="Polar residues" evidence="1">
    <location>
        <begin position="81"/>
        <end position="91"/>
    </location>
</feature>
<feature type="region of interest" description="Disordered" evidence="1">
    <location>
        <begin position="1"/>
        <end position="223"/>
    </location>
</feature>
<accession>A0AAD9SVF7</accession>
<feature type="compositionally biased region" description="Basic and acidic residues" evidence="1">
    <location>
        <begin position="202"/>
        <end position="211"/>
    </location>
</feature>
<evidence type="ECO:0000256" key="1">
    <source>
        <dbReference type="SAM" id="MobiDB-lite"/>
    </source>
</evidence>
<feature type="compositionally biased region" description="Polar residues" evidence="1">
    <location>
        <begin position="267"/>
        <end position="277"/>
    </location>
</feature>
<feature type="compositionally biased region" description="Polar residues" evidence="1">
    <location>
        <begin position="37"/>
        <end position="48"/>
    </location>
</feature>
<dbReference type="InterPro" id="IPR048743">
    <property type="entry name" value="AME1"/>
</dbReference>
<gene>
    <name evidence="3" type="ORF">QTJ16_006888</name>
</gene>
<comment type="caution">
    <text evidence="3">The sequence shown here is derived from an EMBL/GenBank/DDBJ whole genome shotgun (WGS) entry which is preliminary data.</text>
</comment>
<dbReference type="Pfam" id="PF20994">
    <property type="entry name" value="CENPU"/>
    <property type="match status" value="1"/>
</dbReference>
<evidence type="ECO:0000313" key="4">
    <source>
        <dbReference type="Proteomes" id="UP001285354"/>
    </source>
</evidence>
<dbReference type="AlphaFoldDB" id="A0AAD9SVF7"/>
<dbReference type="EMBL" id="JAUBYV010000012">
    <property type="protein sequence ID" value="KAK2623707.1"/>
    <property type="molecule type" value="Genomic_DNA"/>
</dbReference>
<protein>
    <recommendedName>
        <fullName evidence="2">Inner kinetochore subunit AME1 domain-containing protein</fullName>
    </recommendedName>
</protein>
<feature type="compositionally biased region" description="Low complexity" evidence="1">
    <location>
        <begin position="103"/>
        <end position="112"/>
    </location>
</feature>
<evidence type="ECO:0000259" key="2">
    <source>
        <dbReference type="Pfam" id="PF20994"/>
    </source>
</evidence>
<name>A0AAD9SVF7_9HELO</name>
<feature type="region of interest" description="Disordered" evidence="1">
    <location>
        <begin position="333"/>
        <end position="392"/>
    </location>
</feature>
<feature type="region of interest" description="Disordered" evidence="1">
    <location>
        <begin position="309"/>
        <end position="328"/>
    </location>
</feature>
<dbReference type="Proteomes" id="UP001285354">
    <property type="component" value="Unassembled WGS sequence"/>
</dbReference>
<reference evidence="3" key="1">
    <citation type="submission" date="2023-06" db="EMBL/GenBank/DDBJ databases">
        <title>Draft genome of Marssonina rosae.</title>
        <authorList>
            <person name="Cheng Q."/>
        </authorList>
    </citation>
    <scope>NUCLEOTIDE SEQUENCE</scope>
    <source>
        <strain evidence="3">R4</strain>
    </source>
</reference>
<feature type="domain" description="Inner kinetochore subunit AME1" evidence="2">
    <location>
        <begin position="437"/>
        <end position="624"/>
    </location>
</feature>
<organism evidence="3 4">
    <name type="scientific">Diplocarpon rosae</name>
    <dbReference type="NCBI Taxonomy" id="946125"/>
    <lineage>
        <taxon>Eukaryota</taxon>
        <taxon>Fungi</taxon>
        <taxon>Dikarya</taxon>
        <taxon>Ascomycota</taxon>
        <taxon>Pezizomycotina</taxon>
        <taxon>Leotiomycetes</taxon>
        <taxon>Helotiales</taxon>
        <taxon>Drepanopezizaceae</taxon>
        <taxon>Diplocarpon</taxon>
    </lineage>
</organism>
<keyword evidence="4" id="KW-1185">Reference proteome</keyword>